<sequence>MNRFFCFLIGILVFTSCQKKVEENQTTEPKEALETYNPSEMAMLMEQMYAYNLQLKHQIANAEDLGEYPANFDKIFTAEFTDPTDNDDFFQENAKIYIEMQKEIYQSKNPIEAYNKMVDACIQCHQVKCGGPITRIKKLYISQ</sequence>
<dbReference type="RefSeq" id="WP_100678522.1">
    <property type="nucleotide sequence ID" value="NZ_NIPO01000001.1"/>
</dbReference>
<evidence type="ECO:0000313" key="1">
    <source>
        <dbReference type="EMBL" id="PJR04963.1"/>
    </source>
</evidence>
<dbReference type="OrthoDB" id="982229at2"/>
<keyword evidence="2" id="KW-1185">Reference proteome</keyword>
<dbReference type="Proteomes" id="UP000231960">
    <property type="component" value="Unassembled WGS sequence"/>
</dbReference>
<evidence type="ECO:0000313" key="2">
    <source>
        <dbReference type="Proteomes" id="UP000231960"/>
    </source>
</evidence>
<dbReference type="AlphaFoldDB" id="A0A2M9R873"/>
<dbReference type="PROSITE" id="PS51257">
    <property type="entry name" value="PROKAR_LIPOPROTEIN"/>
    <property type="match status" value="1"/>
</dbReference>
<organism evidence="1 2">
    <name type="scientific">Avrilella dinanensis</name>
    <dbReference type="NCBI Taxonomy" id="2008672"/>
    <lineage>
        <taxon>Bacteria</taxon>
        <taxon>Pseudomonadati</taxon>
        <taxon>Bacteroidota</taxon>
        <taxon>Flavobacteriia</taxon>
        <taxon>Flavobacteriales</taxon>
        <taxon>Flavobacteriaceae</taxon>
        <taxon>Avrilella</taxon>
    </lineage>
</organism>
<protein>
    <recommendedName>
        <fullName evidence="3">Cytochrome c domain-containing protein</fullName>
    </recommendedName>
</protein>
<dbReference type="EMBL" id="NIPO01000001">
    <property type="protein sequence ID" value="PJR04963.1"/>
    <property type="molecule type" value="Genomic_DNA"/>
</dbReference>
<reference evidence="1 2" key="1">
    <citation type="submission" date="2017-06" db="EMBL/GenBank/DDBJ databases">
        <title>Description of Avrilella dinanensis gen. nov. sp. nov.</title>
        <authorList>
            <person name="Leyer C."/>
            <person name="Sassi M."/>
            <person name="Minet J."/>
            <person name="Kayal S."/>
            <person name="Cattoir V."/>
        </authorList>
    </citation>
    <scope>NUCLEOTIDE SEQUENCE [LARGE SCALE GENOMIC DNA]</scope>
    <source>
        <strain evidence="1 2">UR159</strain>
    </source>
</reference>
<name>A0A2M9R873_9FLAO</name>
<comment type="caution">
    <text evidence="1">The sequence shown here is derived from an EMBL/GenBank/DDBJ whole genome shotgun (WGS) entry which is preliminary data.</text>
</comment>
<accession>A0A2M9R873</accession>
<proteinExistence type="predicted"/>
<evidence type="ECO:0008006" key="3">
    <source>
        <dbReference type="Google" id="ProtNLM"/>
    </source>
</evidence>
<gene>
    <name evidence="1" type="ORF">CDL10_10725</name>
</gene>